<dbReference type="CDD" id="cd13642">
    <property type="entry name" value="PBP2_BCP_1"/>
    <property type="match status" value="1"/>
</dbReference>
<dbReference type="Proteomes" id="UP000095463">
    <property type="component" value="Unassembled WGS sequence"/>
</dbReference>
<dbReference type="Gene3D" id="3.40.190.10">
    <property type="entry name" value="Periplasmic binding protein-like II"/>
    <property type="match status" value="1"/>
</dbReference>
<evidence type="ECO:0000313" key="3">
    <source>
        <dbReference type="Proteomes" id="UP000095463"/>
    </source>
</evidence>
<dbReference type="Gene3D" id="3.40.190.100">
    <property type="entry name" value="Glycine betaine-binding periplasmic protein, domain 2"/>
    <property type="match status" value="1"/>
</dbReference>
<dbReference type="Pfam" id="PF04069">
    <property type="entry name" value="OpuAC"/>
    <property type="match status" value="1"/>
</dbReference>
<keyword evidence="3" id="KW-1185">Reference proteome</keyword>
<evidence type="ECO:0000259" key="1">
    <source>
        <dbReference type="Pfam" id="PF04069"/>
    </source>
</evidence>
<dbReference type="GO" id="GO:0022857">
    <property type="term" value="F:transmembrane transporter activity"/>
    <property type="evidence" value="ECO:0007669"/>
    <property type="project" value="InterPro"/>
</dbReference>
<dbReference type="GO" id="GO:0043190">
    <property type="term" value="C:ATP-binding cassette (ABC) transporter complex"/>
    <property type="evidence" value="ECO:0007669"/>
    <property type="project" value="InterPro"/>
</dbReference>
<proteinExistence type="predicted"/>
<dbReference type="AlphaFoldDB" id="A0A1E5XHM1"/>
<reference evidence="2 3" key="1">
    <citation type="journal article" date="2015" name="Genome Announc.">
        <title>Genome Assemblies of Three Soil-Associated Devosia species: D. insulae, D. limi, and D. soli.</title>
        <authorList>
            <person name="Hassan Y.I."/>
            <person name="Lepp D."/>
            <person name="Zhou T."/>
        </authorList>
    </citation>
    <scope>NUCLEOTIDE SEQUENCE [LARGE SCALE GENOMIC DNA]</scope>
    <source>
        <strain evidence="2 3">DS-56</strain>
    </source>
</reference>
<accession>A0A1E5XHM1</accession>
<gene>
    <name evidence="2" type="ORF">VW23_006600</name>
</gene>
<comment type="caution">
    <text evidence="2">The sequence shown here is derived from an EMBL/GenBank/DDBJ whole genome shotgun (WGS) entry which is preliminary data.</text>
</comment>
<dbReference type="EMBL" id="LAJE02000401">
    <property type="protein sequence ID" value="OEO28082.1"/>
    <property type="molecule type" value="Genomic_DNA"/>
</dbReference>
<feature type="domain" description="ABC-type glycine betaine transport system substrate-binding" evidence="1">
    <location>
        <begin position="14"/>
        <end position="291"/>
    </location>
</feature>
<dbReference type="InterPro" id="IPR007210">
    <property type="entry name" value="ABC_Gly_betaine_transp_sub-bd"/>
</dbReference>
<name>A0A1E5XHM1_9HYPH</name>
<organism evidence="2 3">
    <name type="scientific">Devosia insulae DS-56</name>
    <dbReference type="NCBI Taxonomy" id="1116389"/>
    <lineage>
        <taxon>Bacteria</taxon>
        <taxon>Pseudomonadati</taxon>
        <taxon>Pseudomonadota</taxon>
        <taxon>Alphaproteobacteria</taxon>
        <taxon>Hyphomicrobiales</taxon>
        <taxon>Devosiaceae</taxon>
        <taxon>Devosia</taxon>
    </lineage>
</organism>
<dbReference type="SUPFAM" id="SSF53850">
    <property type="entry name" value="Periplasmic binding protein-like II"/>
    <property type="match status" value="1"/>
</dbReference>
<protein>
    <submittedName>
        <fullName evidence="2">Amino acid-binding protein</fullName>
    </submittedName>
</protein>
<sequence>MGLCWATGAALADDLVIGLTAWPSAKVTGHIIGELAKERTGDSPVYLERGSIGLLTAIARGEVDVYPELWSPNLDNAVKRIGDSLTVSKRSVAGHQGICATRAAVEQTGIKSVADLNDPAIAAAFDTDDDGKGELWIGDGSWFSTNVERIRARSVGYDQTMQLLEGAEEVAMAAVDAGSALGRPVVFYCYSPHHVFMLHDIVVLEEPAHDAASWNIVAPADDKDWLQHSSAATGWDASSLSIGYATSLATKHPAIADLLGRIQFEPADIAAMSYAVEVERKSPEDAARDWIIANRTRIDGWLQ</sequence>
<evidence type="ECO:0000313" key="2">
    <source>
        <dbReference type="EMBL" id="OEO28082.1"/>
    </source>
</evidence>